<dbReference type="InterPro" id="IPR036236">
    <property type="entry name" value="Znf_C2H2_sf"/>
</dbReference>
<keyword evidence="5" id="KW-0862">Zinc</keyword>
<evidence type="ECO:0000256" key="10">
    <source>
        <dbReference type="PROSITE-ProRule" id="PRU00042"/>
    </source>
</evidence>
<protein>
    <submittedName>
        <fullName evidence="13">Finger 2 homolog</fullName>
    </submittedName>
</protein>
<keyword evidence="8" id="KW-0804">Transcription</keyword>
<keyword evidence="3" id="KW-0677">Repeat</keyword>
<dbReference type="SMART" id="SM00355">
    <property type="entry name" value="ZnF_C2H2"/>
    <property type="match status" value="5"/>
</dbReference>
<evidence type="ECO:0000256" key="11">
    <source>
        <dbReference type="SAM" id="MobiDB-lite"/>
    </source>
</evidence>
<dbReference type="AlphaFoldDB" id="A0AA35P1U3"/>
<dbReference type="FunFam" id="3.30.160.60:FF:000030">
    <property type="entry name" value="Zinc finger protein 628"/>
    <property type="match status" value="1"/>
</dbReference>
<feature type="domain" description="C2H2-type" evidence="12">
    <location>
        <begin position="80"/>
        <end position="107"/>
    </location>
</feature>
<evidence type="ECO:0000313" key="14">
    <source>
        <dbReference type="Proteomes" id="UP001178461"/>
    </source>
</evidence>
<dbReference type="SUPFAM" id="SSF57667">
    <property type="entry name" value="beta-beta-alpha zinc fingers"/>
    <property type="match status" value="3"/>
</dbReference>
<feature type="domain" description="C2H2-type" evidence="12">
    <location>
        <begin position="267"/>
        <end position="294"/>
    </location>
</feature>
<evidence type="ECO:0000256" key="8">
    <source>
        <dbReference type="ARBA" id="ARBA00023163"/>
    </source>
</evidence>
<dbReference type="InterPro" id="IPR013087">
    <property type="entry name" value="Znf_C2H2_type"/>
</dbReference>
<gene>
    <name evidence="13" type="ORF">PODLI_1B027560</name>
</gene>
<evidence type="ECO:0000256" key="5">
    <source>
        <dbReference type="ARBA" id="ARBA00022833"/>
    </source>
</evidence>
<comment type="subcellular location">
    <subcellularLocation>
        <location evidence="1">Nucleus</location>
    </subcellularLocation>
</comment>
<evidence type="ECO:0000256" key="4">
    <source>
        <dbReference type="ARBA" id="ARBA00022771"/>
    </source>
</evidence>
<dbReference type="InterPro" id="IPR050758">
    <property type="entry name" value="Znf_C2H2-type"/>
</dbReference>
<dbReference type="GO" id="GO:0005634">
    <property type="term" value="C:nucleus"/>
    <property type="evidence" value="ECO:0007669"/>
    <property type="project" value="UniProtKB-SubCell"/>
</dbReference>
<dbReference type="PANTHER" id="PTHR23234:SF10">
    <property type="entry name" value="RIKEN CDNA 6720489N17 GENE-RELATED"/>
    <property type="match status" value="1"/>
</dbReference>
<dbReference type="GO" id="GO:0008270">
    <property type="term" value="F:zinc ion binding"/>
    <property type="evidence" value="ECO:0007669"/>
    <property type="project" value="UniProtKB-KW"/>
</dbReference>
<dbReference type="FunFam" id="3.30.160.60:FF:000446">
    <property type="entry name" value="Zinc finger protein"/>
    <property type="match status" value="2"/>
</dbReference>
<keyword evidence="2" id="KW-0479">Metal-binding</keyword>
<evidence type="ECO:0000256" key="9">
    <source>
        <dbReference type="ARBA" id="ARBA00023242"/>
    </source>
</evidence>
<feature type="domain" description="C2H2-type" evidence="12">
    <location>
        <begin position="216"/>
        <end position="243"/>
    </location>
</feature>
<dbReference type="PROSITE" id="PS50157">
    <property type="entry name" value="ZINC_FINGER_C2H2_2"/>
    <property type="match status" value="5"/>
</dbReference>
<feature type="domain" description="C2H2-type" evidence="12">
    <location>
        <begin position="164"/>
        <end position="191"/>
    </location>
</feature>
<name>A0AA35P1U3_9SAUR</name>
<reference evidence="13" key="1">
    <citation type="submission" date="2022-12" db="EMBL/GenBank/DDBJ databases">
        <authorList>
            <person name="Alioto T."/>
            <person name="Alioto T."/>
            <person name="Gomez Garrido J."/>
        </authorList>
    </citation>
    <scope>NUCLEOTIDE SEQUENCE</scope>
</reference>
<keyword evidence="14" id="KW-1185">Reference proteome</keyword>
<dbReference type="Pfam" id="PF00096">
    <property type="entry name" value="zf-C2H2"/>
    <property type="match status" value="3"/>
</dbReference>
<proteinExistence type="predicted"/>
<sequence length="294" mass="33184">MEKEAAANTSEAGQTQAAVKQRQPWQEMEQEVDNEEARCLSDVQVVENEVEPCAILPGLKHEDVKENLKHKRVPTRERPHKCEQCGTSFNWKSNLIAHRRLHAGVKPYKHSRGAKSFCHTSKVARSQGICTGEMLYKCDLCEKSFKRTSNLTAHRRIHTRETFHKCSDCDHSFSNSTDLTAHQRTRTEKKLDSGTSYASQASSTEHKTICTEERPYKCSACEHSCSSSTNLIAHWRAHIEKTDCGISSVPPSDFVGDDTTRSVKKHFICSKCQTCFMSPLSLGIHQLGHKEQVP</sequence>
<evidence type="ECO:0000256" key="3">
    <source>
        <dbReference type="ARBA" id="ARBA00022737"/>
    </source>
</evidence>
<dbReference type="Proteomes" id="UP001178461">
    <property type="component" value="Chromosome 2"/>
</dbReference>
<feature type="domain" description="C2H2-type" evidence="12">
    <location>
        <begin position="136"/>
        <end position="163"/>
    </location>
</feature>
<dbReference type="Gene3D" id="3.30.160.60">
    <property type="entry name" value="Classic Zinc Finger"/>
    <property type="match status" value="4"/>
</dbReference>
<keyword evidence="9" id="KW-0539">Nucleus</keyword>
<evidence type="ECO:0000256" key="2">
    <source>
        <dbReference type="ARBA" id="ARBA00022723"/>
    </source>
</evidence>
<dbReference type="PANTHER" id="PTHR23234">
    <property type="entry name" value="ZNF44 PROTEIN"/>
    <property type="match status" value="1"/>
</dbReference>
<evidence type="ECO:0000256" key="6">
    <source>
        <dbReference type="ARBA" id="ARBA00023015"/>
    </source>
</evidence>
<keyword evidence="7" id="KW-0238">DNA-binding</keyword>
<evidence type="ECO:0000256" key="1">
    <source>
        <dbReference type="ARBA" id="ARBA00004123"/>
    </source>
</evidence>
<evidence type="ECO:0000256" key="7">
    <source>
        <dbReference type="ARBA" id="ARBA00023125"/>
    </source>
</evidence>
<organism evidence="13 14">
    <name type="scientific">Podarcis lilfordi</name>
    <name type="common">Lilford's wall lizard</name>
    <dbReference type="NCBI Taxonomy" id="74358"/>
    <lineage>
        <taxon>Eukaryota</taxon>
        <taxon>Metazoa</taxon>
        <taxon>Chordata</taxon>
        <taxon>Craniata</taxon>
        <taxon>Vertebrata</taxon>
        <taxon>Euteleostomi</taxon>
        <taxon>Lepidosauria</taxon>
        <taxon>Squamata</taxon>
        <taxon>Bifurcata</taxon>
        <taxon>Unidentata</taxon>
        <taxon>Episquamata</taxon>
        <taxon>Laterata</taxon>
        <taxon>Lacertibaenia</taxon>
        <taxon>Lacertidae</taxon>
        <taxon>Podarcis</taxon>
    </lineage>
</organism>
<dbReference type="GO" id="GO:0003677">
    <property type="term" value="F:DNA binding"/>
    <property type="evidence" value="ECO:0007669"/>
    <property type="project" value="UniProtKB-KW"/>
</dbReference>
<accession>A0AA35P1U3</accession>
<feature type="compositionally biased region" description="Polar residues" evidence="11">
    <location>
        <begin position="7"/>
        <end position="18"/>
    </location>
</feature>
<keyword evidence="6" id="KW-0805">Transcription regulation</keyword>
<evidence type="ECO:0000259" key="12">
    <source>
        <dbReference type="PROSITE" id="PS50157"/>
    </source>
</evidence>
<dbReference type="FunFam" id="3.30.160.60:FF:000690">
    <property type="entry name" value="Zinc finger protein 354C"/>
    <property type="match status" value="1"/>
</dbReference>
<dbReference type="PROSITE" id="PS00028">
    <property type="entry name" value="ZINC_FINGER_C2H2_1"/>
    <property type="match status" value="4"/>
</dbReference>
<dbReference type="EMBL" id="OX395127">
    <property type="protein sequence ID" value="CAI5768577.1"/>
    <property type="molecule type" value="Genomic_DNA"/>
</dbReference>
<evidence type="ECO:0000313" key="13">
    <source>
        <dbReference type="EMBL" id="CAI5768577.1"/>
    </source>
</evidence>
<feature type="region of interest" description="Disordered" evidence="11">
    <location>
        <begin position="1"/>
        <end position="33"/>
    </location>
</feature>
<keyword evidence="4 10" id="KW-0863">Zinc-finger</keyword>